<dbReference type="PROSITE" id="PS50190">
    <property type="entry name" value="SEC7"/>
    <property type="match status" value="1"/>
</dbReference>
<dbReference type="GO" id="GO:0032012">
    <property type="term" value="P:regulation of ARF protein signal transduction"/>
    <property type="evidence" value="ECO:0007669"/>
    <property type="project" value="InterPro"/>
</dbReference>
<name>A0AA38H6V4_9TREE</name>
<dbReference type="InterPro" id="IPR035999">
    <property type="entry name" value="Sec7_dom_sf"/>
</dbReference>
<keyword evidence="4" id="KW-1185">Reference proteome</keyword>
<feature type="compositionally biased region" description="Basic and acidic residues" evidence="1">
    <location>
        <begin position="269"/>
        <end position="281"/>
    </location>
</feature>
<dbReference type="GeneID" id="77731820"/>
<dbReference type="RefSeq" id="XP_052944895.1">
    <property type="nucleotide sequence ID" value="XM_053092615.1"/>
</dbReference>
<evidence type="ECO:0000256" key="1">
    <source>
        <dbReference type="SAM" id="MobiDB-lite"/>
    </source>
</evidence>
<dbReference type="PANTHER" id="PTHR10663:SF388">
    <property type="entry name" value="GOLGI-SPECIFIC BREFELDIN A-RESISTANCE GUANINE NUCLEOTIDE EXCHANGE FACTOR 1"/>
    <property type="match status" value="1"/>
</dbReference>
<feature type="compositionally biased region" description="Polar residues" evidence="1">
    <location>
        <begin position="28"/>
        <end position="42"/>
    </location>
</feature>
<sequence>MTSPTDLPALTLLLQEIQSLTSSMRRNQRWATGSAQHFTTSQPPLPPYLRAGGKKRGSPPRKGRASLDGGNVDEGDLMLGFVELRRSLIETKNISTLQPLDISAPFLALIRSPLTSGPITSLALTSLNAVILNVLPLFLAPPPKVTTPSTPLQVCLAHITSTLSSCRFPSSSPQQDELVLLRLLRVIESLAMPVPMPSSSGSGSMLDQMADESVCELLEVGLGMLARARLSEGLRGTAQSCVQIIVRAVFGRLKGLTQEDVDKLLESAKEKEKEAEVQENGKDEEDLTPPPFTPYGLPTILELLRVLIALLDPADQAHTDSMRLAALSVLNTALEVGGSSLGEWSELREGVRDEGCRYLFQLTRSDASILLGQSLRTTSTLFSTMLPHLKLQLELFLSYLIDRLTPQTPPPQINYGNSSRPSTPSTATFDHTDTTPSTPRPISLLPPVPNETRELMLETLTQIALRPSFMADCWVNYDCSADSEDIFERLIGFLTRGVYPSGPPKQDGTTNLFDGLDAAQLLSLEILLGLVSSMSERMDDGGESWPSSAPPASDFSDQKERKGVLLAGAAAFNAKPKNGIAFLEKEGVITVDPSAPGTDEEKRNKAIAKFLRSSSRLDKKLIGEYISGHDKVDLLKAFLASFDFKGKSIADAMRELLETFRLPGESQPISRITEVFAEQLFSTSPPEIASQDAAYVLAYSVIMLNTDQHNPQNRKRMTIDDYKRNLRGVNDGKDFDPEYLAAIHESIKKKEIILPEEHVGQPGFDYAWKGLMQRARTAGPMISCNTAQFDEAMFKLSWRPLISSIAYAFTMSAQDEHVIQKAITGFRQCASLAGHFKLPEVFDTIVQSLAAATGLLDEGDYQMSNFPIVEKDNQSLIVSPLAIRFGQSYRSQLATVVLFTIANGNGAAIRSGWTQIFEMFQTLFLHSLLPAPMLQMEDFLAGQTTIPMKAAAAPQVDRRPEGGLLSALSSYLLSPYGGEAEVVAVETSEEDVENTLVAVDCLNSCKLEELYAEILSLDVDALIPALQAIRQLAEDRTTGKLTARRNSTELSETGSPRRFQNLDGPLPYDPACVFHLEMMVSLASRGKKHIAETWPIIFEYISTLLSSAQSFSVLLIERAVVGLLRLCLVVSETPTLRDQLYIALDVLRSLPSSVLSAVSEQLMAGIAKILEKDTEVVKSQTEWGLIIALFRATVNHPEASKVTLGIVRRMVNEQIPPVTLDNWGGVVALLDEFATGAGAATAGRAQRKTPQQASLGPAVERGLSALDSVYDLRLVIPALTASYPSTNAWDTFHLPPLLILSKHCINHSREIRQRAISYLQRILLSPNLLDIHGNPETLPVIFDRVLFPIMDELAKPQLESGMGETRLRAATLLCKVFLQYVVRLSEGDVVGELFVKVLEKLERFMRNERDMNEAGESLKNVILVMHSSGILLPPPSTPAAATTETPSEAVVDTRTDAQKKLWTASRDRIERVLPGFLEEVMANQPEEKKMEKVKTQQEGVVA</sequence>
<feature type="region of interest" description="Disordered" evidence="1">
    <location>
        <begin position="28"/>
        <end position="70"/>
    </location>
</feature>
<evidence type="ECO:0000259" key="2">
    <source>
        <dbReference type="PROSITE" id="PS50190"/>
    </source>
</evidence>
<dbReference type="InterPro" id="IPR000904">
    <property type="entry name" value="Sec7_dom"/>
</dbReference>
<feature type="compositionally biased region" description="Basic residues" evidence="1">
    <location>
        <begin position="52"/>
        <end position="64"/>
    </location>
</feature>
<accession>A0AA38H6V4</accession>
<feature type="region of interest" description="Disordered" evidence="1">
    <location>
        <begin position="1483"/>
        <end position="1502"/>
    </location>
</feature>
<dbReference type="Pfam" id="PF23325">
    <property type="entry name" value="TPR_28"/>
    <property type="match status" value="1"/>
</dbReference>
<dbReference type="Pfam" id="PF01369">
    <property type="entry name" value="Sec7"/>
    <property type="match status" value="1"/>
</dbReference>
<dbReference type="InterPro" id="IPR023394">
    <property type="entry name" value="Sec7_C_sf"/>
</dbReference>
<dbReference type="Gene3D" id="1.10.220.20">
    <property type="match status" value="1"/>
</dbReference>
<feature type="region of interest" description="Disordered" evidence="1">
    <location>
        <begin position="269"/>
        <end position="291"/>
    </location>
</feature>
<dbReference type="Pfam" id="PF12783">
    <property type="entry name" value="Sec7-like_HUS"/>
    <property type="match status" value="1"/>
</dbReference>
<dbReference type="Gene3D" id="1.10.1000.11">
    <property type="entry name" value="Arf Nucleotide-binding Site Opener,domain 2"/>
    <property type="match status" value="1"/>
</dbReference>
<dbReference type="SMART" id="SM00222">
    <property type="entry name" value="Sec7"/>
    <property type="match status" value="1"/>
</dbReference>
<dbReference type="InterPro" id="IPR016024">
    <property type="entry name" value="ARM-type_fold"/>
</dbReference>
<dbReference type="CDD" id="cd00171">
    <property type="entry name" value="Sec7"/>
    <property type="match status" value="1"/>
</dbReference>
<dbReference type="GO" id="GO:0005085">
    <property type="term" value="F:guanyl-nucleotide exchange factor activity"/>
    <property type="evidence" value="ECO:0007669"/>
    <property type="project" value="InterPro"/>
</dbReference>
<dbReference type="EMBL" id="JAKWFO010000005">
    <property type="protein sequence ID" value="KAI9635118.1"/>
    <property type="molecule type" value="Genomic_DNA"/>
</dbReference>
<evidence type="ECO:0000313" key="4">
    <source>
        <dbReference type="Proteomes" id="UP001164286"/>
    </source>
</evidence>
<protein>
    <recommendedName>
        <fullName evidence="2">SEC7 domain-containing protein</fullName>
    </recommendedName>
</protein>
<dbReference type="Proteomes" id="UP001164286">
    <property type="component" value="Unassembled WGS sequence"/>
</dbReference>
<dbReference type="SUPFAM" id="SSF48425">
    <property type="entry name" value="Sec7 domain"/>
    <property type="match status" value="1"/>
</dbReference>
<comment type="caution">
    <text evidence="3">The sequence shown here is derived from an EMBL/GenBank/DDBJ whole genome shotgun (WGS) entry which is preliminary data.</text>
</comment>
<dbReference type="InterPro" id="IPR056604">
    <property type="entry name" value="GBF1-like_TPR"/>
</dbReference>
<feature type="region of interest" description="Disordered" evidence="1">
    <location>
        <begin position="409"/>
        <end position="447"/>
    </location>
</feature>
<gene>
    <name evidence="3" type="ORF">MKK02DRAFT_43798</name>
</gene>
<organism evidence="3 4">
    <name type="scientific">Dioszegia hungarica</name>
    <dbReference type="NCBI Taxonomy" id="4972"/>
    <lineage>
        <taxon>Eukaryota</taxon>
        <taxon>Fungi</taxon>
        <taxon>Dikarya</taxon>
        <taxon>Basidiomycota</taxon>
        <taxon>Agaricomycotina</taxon>
        <taxon>Tremellomycetes</taxon>
        <taxon>Tremellales</taxon>
        <taxon>Bulleribasidiaceae</taxon>
        <taxon>Dioszegia</taxon>
    </lineage>
</organism>
<dbReference type="GO" id="GO:0005794">
    <property type="term" value="C:Golgi apparatus"/>
    <property type="evidence" value="ECO:0007669"/>
    <property type="project" value="UniProtKB-ARBA"/>
</dbReference>
<dbReference type="GO" id="GO:0016192">
    <property type="term" value="P:vesicle-mediated transport"/>
    <property type="evidence" value="ECO:0007669"/>
    <property type="project" value="UniProtKB-ARBA"/>
</dbReference>
<feature type="domain" description="SEC7" evidence="2">
    <location>
        <begin position="554"/>
        <end position="750"/>
    </location>
</feature>
<reference evidence="3" key="1">
    <citation type="journal article" date="2022" name="G3 (Bethesda)">
        <title>High quality genome of the basidiomycete yeast Dioszegia hungarica PDD-24b-2 isolated from cloud water.</title>
        <authorList>
            <person name="Jarrige D."/>
            <person name="Haridas S."/>
            <person name="Bleykasten-Grosshans C."/>
            <person name="Joly M."/>
            <person name="Nadalig T."/>
            <person name="Sancelme M."/>
            <person name="Vuilleumier S."/>
            <person name="Grigoriev I.V."/>
            <person name="Amato P."/>
            <person name="Bringel F."/>
        </authorList>
    </citation>
    <scope>NUCLEOTIDE SEQUENCE</scope>
    <source>
        <strain evidence="3">PDD-24b-2</strain>
    </source>
</reference>
<proteinExistence type="predicted"/>
<dbReference type="PANTHER" id="PTHR10663">
    <property type="entry name" value="GUANYL-NUCLEOTIDE EXCHANGE FACTOR"/>
    <property type="match status" value="1"/>
</dbReference>
<evidence type="ECO:0000313" key="3">
    <source>
        <dbReference type="EMBL" id="KAI9635118.1"/>
    </source>
</evidence>
<feature type="compositionally biased region" description="Basic and acidic residues" evidence="1">
    <location>
        <begin position="1485"/>
        <end position="1495"/>
    </location>
</feature>
<dbReference type="InterPro" id="IPR032691">
    <property type="entry name" value="Mon2/Sec7/BIG1-like_HUS"/>
</dbReference>
<dbReference type="SUPFAM" id="SSF48371">
    <property type="entry name" value="ARM repeat"/>
    <property type="match status" value="1"/>
</dbReference>
<feature type="compositionally biased region" description="Polar residues" evidence="1">
    <location>
        <begin position="414"/>
        <end position="437"/>
    </location>
</feature>